<feature type="domain" description="HAMP" evidence="10">
    <location>
        <begin position="325"/>
        <end position="377"/>
    </location>
</feature>
<dbReference type="CDD" id="cd12913">
    <property type="entry name" value="PDC1_MCP_like"/>
    <property type="match status" value="1"/>
</dbReference>
<protein>
    <submittedName>
        <fullName evidence="11">Methyl-accepting chemotaxis sensory transducer with Cache sensor</fullName>
    </submittedName>
</protein>
<comment type="similarity">
    <text evidence="5">Belongs to the methyl-accepting chemotaxis (MCP) protein family.</text>
</comment>
<dbReference type="EMBL" id="FOHE01000030">
    <property type="protein sequence ID" value="SET80531.1"/>
    <property type="molecule type" value="Genomic_DNA"/>
</dbReference>
<dbReference type="CDD" id="cd12912">
    <property type="entry name" value="PDC2_MCP_like"/>
    <property type="match status" value="1"/>
</dbReference>
<reference evidence="11 12" key="1">
    <citation type="submission" date="2016-10" db="EMBL/GenBank/DDBJ databases">
        <authorList>
            <person name="de Groot N.N."/>
        </authorList>
    </citation>
    <scope>NUCLEOTIDE SEQUENCE [LARGE SCALE GENOMIC DNA]</scope>
    <source>
        <strain evidence="11 12">IBRC-M 10780</strain>
    </source>
</reference>
<feature type="coiled-coil region" evidence="7">
    <location>
        <begin position="432"/>
        <end position="494"/>
    </location>
</feature>
<keyword evidence="8" id="KW-0812">Transmembrane</keyword>
<dbReference type="CDD" id="cd06225">
    <property type="entry name" value="HAMP"/>
    <property type="match status" value="1"/>
</dbReference>
<dbReference type="SMART" id="SM00283">
    <property type="entry name" value="MA"/>
    <property type="match status" value="1"/>
</dbReference>
<evidence type="ECO:0000256" key="7">
    <source>
        <dbReference type="SAM" id="Coils"/>
    </source>
</evidence>
<evidence type="ECO:0000256" key="2">
    <source>
        <dbReference type="ARBA" id="ARBA00022475"/>
    </source>
</evidence>
<keyword evidence="2" id="KW-1003">Cell membrane</keyword>
<dbReference type="Proteomes" id="UP000198618">
    <property type="component" value="Unassembled WGS sequence"/>
</dbReference>
<evidence type="ECO:0000313" key="11">
    <source>
        <dbReference type="EMBL" id="SET80531.1"/>
    </source>
</evidence>
<evidence type="ECO:0000256" key="1">
    <source>
        <dbReference type="ARBA" id="ARBA00004236"/>
    </source>
</evidence>
<sequence>MKNLMGKLPILWKIMVILPFIIVFLAILTFISYNNASNELNQAIDERMDSKLKETVERVNIKLTTHERNLVTTKALIESQDTYFTKAEYRAYFENLLPSNEETFGLGVWYEPYQYNEDEEFFGPYVYKDGDNTVYTEEYEVPSYNYPEIDWYKQGKQSDRPVWTAPYYDETLDQTFITTAVSFKDKRGSLQGVITSDYVLDSIQGIISEIQVEDSGYAVLVDQDGNFIAHPDSDKLLSSNLSDELNDDSMIDTIVTEDNGKHTAVVAGSEYELHYETLPKVGWKIVLLAPTDELYSSLPILLNQLLITSGVLILLIVIIVFIIGKTVSKDVQGINRQLEVLAQGDLTTKINTTSKDEFGQMGQYFNRSVSSLQSMLTKIGQSTDHVAATSEQLSASSQEINSSVEEVASSIQEVADAASSQNELANDLSTSNGSMRNNMARMEVAVKSMEEEANQSTKLAGDGSEMVKEVIEKMKQLNEQITSSSQKIYALESKSNQIGEMANLITDVTEQTNLLALNAAIEAARAGEAGKGFAVVAEEVRKLAEQSGKASQEINEIINGIQLEVSQSVSMMERSQHIAGEGIQSVEKTGQSFEEITSSIFSLSSKISSMTTEMTTSLSDMDTMNDLSNKMQKYSESTNDHAHSVSAVTEEQMSMMAEVANASESLAELAQQLQEEMAKFKI</sequence>
<evidence type="ECO:0000313" key="12">
    <source>
        <dbReference type="Proteomes" id="UP000198618"/>
    </source>
</evidence>
<dbReference type="PROSITE" id="PS50885">
    <property type="entry name" value="HAMP"/>
    <property type="match status" value="1"/>
</dbReference>
<dbReference type="SUPFAM" id="SSF58104">
    <property type="entry name" value="Methyl-accepting chemotaxis protein (MCP) signaling domain"/>
    <property type="match status" value="1"/>
</dbReference>
<dbReference type="InterPro" id="IPR004089">
    <property type="entry name" value="MCPsignal_dom"/>
</dbReference>
<dbReference type="Gene3D" id="3.30.450.20">
    <property type="entry name" value="PAS domain"/>
    <property type="match status" value="2"/>
</dbReference>
<dbReference type="PROSITE" id="PS50111">
    <property type="entry name" value="CHEMOTAXIS_TRANSDUC_2"/>
    <property type="match status" value="1"/>
</dbReference>
<keyword evidence="7" id="KW-0175">Coiled coil</keyword>
<comment type="subcellular location">
    <subcellularLocation>
        <location evidence="1">Cell membrane</location>
    </subcellularLocation>
</comment>
<dbReference type="CDD" id="cd11386">
    <property type="entry name" value="MCP_signal"/>
    <property type="match status" value="1"/>
</dbReference>
<dbReference type="Gene3D" id="1.10.287.950">
    <property type="entry name" value="Methyl-accepting chemotaxis protein"/>
    <property type="match status" value="1"/>
</dbReference>
<keyword evidence="8" id="KW-1133">Transmembrane helix</keyword>
<dbReference type="AlphaFoldDB" id="A0A1I0HA13"/>
<feature type="transmembrane region" description="Helical" evidence="8">
    <location>
        <begin position="305"/>
        <end position="324"/>
    </location>
</feature>
<feature type="transmembrane region" description="Helical" evidence="8">
    <location>
        <begin position="12"/>
        <end position="33"/>
    </location>
</feature>
<dbReference type="OrthoDB" id="9760371at2"/>
<dbReference type="Pfam" id="PF00015">
    <property type="entry name" value="MCPsignal"/>
    <property type="match status" value="1"/>
</dbReference>
<dbReference type="PANTHER" id="PTHR32089">
    <property type="entry name" value="METHYL-ACCEPTING CHEMOTAXIS PROTEIN MCPB"/>
    <property type="match status" value="1"/>
</dbReference>
<dbReference type="Pfam" id="PF00672">
    <property type="entry name" value="HAMP"/>
    <property type="match status" value="1"/>
</dbReference>
<keyword evidence="3 8" id="KW-0472">Membrane</keyword>
<evidence type="ECO:0000256" key="3">
    <source>
        <dbReference type="ARBA" id="ARBA00023136"/>
    </source>
</evidence>
<accession>A0A1I0HA13</accession>
<organism evidence="11 12">
    <name type="scientific">Oceanobacillus limi</name>
    <dbReference type="NCBI Taxonomy" id="930131"/>
    <lineage>
        <taxon>Bacteria</taxon>
        <taxon>Bacillati</taxon>
        <taxon>Bacillota</taxon>
        <taxon>Bacilli</taxon>
        <taxon>Bacillales</taxon>
        <taxon>Bacillaceae</taxon>
        <taxon>Oceanobacillus</taxon>
    </lineage>
</organism>
<evidence type="ECO:0000259" key="10">
    <source>
        <dbReference type="PROSITE" id="PS50885"/>
    </source>
</evidence>
<dbReference type="SMART" id="SM00304">
    <property type="entry name" value="HAMP"/>
    <property type="match status" value="1"/>
</dbReference>
<gene>
    <name evidence="11" type="ORF">SAMN05216389_13020</name>
</gene>
<evidence type="ECO:0000256" key="5">
    <source>
        <dbReference type="ARBA" id="ARBA00029447"/>
    </source>
</evidence>
<keyword evidence="12" id="KW-1185">Reference proteome</keyword>
<evidence type="ECO:0000259" key="9">
    <source>
        <dbReference type="PROSITE" id="PS50111"/>
    </source>
</evidence>
<dbReference type="InterPro" id="IPR003660">
    <property type="entry name" value="HAMP_dom"/>
</dbReference>
<evidence type="ECO:0000256" key="8">
    <source>
        <dbReference type="SAM" id="Phobius"/>
    </source>
</evidence>
<dbReference type="GO" id="GO:0007165">
    <property type="term" value="P:signal transduction"/>
    <property type="evidence" value="ECO:0007669"/>
    <property type="project" value="UniProtKB-KW"/>
</dbReference>
<feature type="domain" description="Methyl-accepting transducer" evidence="9">
    <location>
        <begin position="396"/>
        <end position="667"/>
    </location>
</feature>
<dbReference type="SUPFAM" id="SSF103190">
    <property type="entry name" value="Sensory domain-like"/>
    <property type="match status" value="1"/>
</dbReference>
<dbReference type="Pfam" id="PF22673">
    <property type="entry name" value="MCP-like_PDC_1"/>
    <property type="match status" value="1"/>
</dbReference>
<evidence type="ECO:0000256" key="6">
    <source>
        <dbReference type="PROSITE-ProRule" id="PRU00284"/>
    </source>
</evidence>
<proteinExistence type="inferred from homology"/>
<dbReference type="RefSeq" id="WP_090872875.1">
    <property type="nucleotide sequence ID" value="NZ_FOHE01000030.1"/>
</dbReference>
<keyword evidence="4 6" id="KW-0807">Transducer</keyword>
<dbReference type="STRING" id="930131.SAMN05216389_13020"/>
<dbReference type="InterPro" id="IPR029151">
    <property type="entry name" value="Sensor-like_sf"/>
</dbReference>
<evidence type="ECO:0000256" key="4">
    <source>
        <dbReference type="ARBA" id="ARBA00023224"/>
    </source>
</evidence>
<dbReference type="PANTHER" id="PTHR32089:SF112">
    <property type="entry name" value="LYSOZYME-LIKE PROTEIN-RELATED"/>
    <property type="match status" value="1"/>
</dbReference>
<name>A0A1I0HA13_9BACI</name>
<dbReference type="GO" id="GO:0005886">
    <property type="term" value="C:plasma membrane"/>
    <property type="evidence" value="ECO:0007669"/>
    <property type="project" value="UniProtKB-SubCell"/>
</dbReference>